<reference evidence="3" key="1">
    <citation type="submission" date="2015-11" db="EMBL/GenBank/DDBJ databases">
        <authorList>
            <person name="Varghese N."/>
        </authorList>
    </citation>
    <scope>NUCLEOTIDE SEQUENCE [LARGE SCALE GENOMIC DNA]</scope>
    <source>
        <strain evidence="3">DSM 45899</strain>
    </source>
</reference>
<name>A0A0S4QY04_9ACTN</name>
<gene>
    <name evidence="2" type="ORF">Ga0074812_14131</name>
</gene>
<feature type="compositionally biased region" description="Low complexity" evidence="1">
    <location>
        <begin position="78"/>
        <end position="88"/>
    </location>
</feature>
<dbReference type="Proteomes" id="UP000198802">
    <property type="component" value="Unassembled WGS sequence"/>
</dbReference>
<organism evidence="2 3">
    <name type="scientific">Parafrankia irregularis</name>
    <dbReference type="NCBI Taxonomy" id="795642"/>
    <lineage>
        <taxon>Bacteria</taxon>
        <taxon>Bacillati</taxon>
        <taxon>Actinomycetota</taxon>
        <taxon>Actinomycetes</taxon>
        <taxon>Frankiales</taxon>
        <taxon>Frankiaceae</taxon>
        <taxon>Parafrankia</taxon>
    </lineage>
</organism>
<evidence type="ECO:0000256" key="1">
    <source>
        <dbReference type="SAM" id="MobiDB-lite"/>
    </source>
</evidence>
<evidence type="ECO:0000313" key="3">
    <source>
        <dbReference type="Proteomes" id="UP000198802"/>
    </source>
</evidence>
<accession>A0A0S4QY04</accession>
<feature type="region of interest" description="Disordered" evidence="1">
    <location>
        <begin position="61"/>
        <end position="99"/>
    </location>
</feature>
<sequence length="99" mass="10076">MTRWKLSLGVARGRWWKALGLAGLVGVAAGGAAVARAERSRRAYTPDEVRARLVTRYAEAASGSASGSAVEVVDETAGEAAADGTTAEAGRDREGGNGS</sequence>
<protein>
    <submittedName>
        <fullName evidence="2">Uncharacterized protein</fullName>
    </submittedName>
</protein>
<dbReference type="RefSeq" id="WP_226930838.1">
    <property type="nucleotide sequence ID" value="NZ_FAOZ01000041.1"/>
</dbReference>
<feature type="compositionally biased region" description="Low complexity" evidence="1">
    <location>
        <begin position="61"/>
        <end position="71"/>
    </location>
</feature>
<proteinExistence type="predicted"/>
<dbReference type="EMBL" id="FAOZ01000041">
    <property type="protein sequence ID" value="CUU60512.1"/>
    <property type="molecule type" value="Genomic_DNA"/>
</dbReference>
<dbReference type="AlphaFoldDB" id="A0A0S4QY04"/>
<feature type="compositionally biased region" description="Basic and acidic residues" evidence="1">
    <location>
        <begin position="89"/>
        <end position="99"/>
    </location>
</feature>
<keyword evidence="3" id="KW-1185">Reference proteome</keyword>
<evidence type="ECO:0000313" key="2">
    <source>
        <dbReference type="EMBL" id="CUU60512.1"/>
    </source>
</evidence>